<gene>
    <name evidence="1" type="ORF">UFOPK4061_01016</name>
</gene>
<name>A0A6J7Q8R8_9ZZZZ</name>
<organism evidence="1">
    <name type="scientific">freshwater metagenome</name>
    <dbReference type="NCBI Taxonomy" id="449393"/>
    <lineage>
        <taxon>unclassified sequences</taxon>
        <taxon>metagenomes</taxon>
        <taxon>ecological metagenomes</taxon>
    </lineage>
</organism>
<protein>
    <submittedName>
        <fullName evidence="1">Unannotated protein</fullName>
    </submittedName>
</protein>
<dbReference type="EMBL" id="CAFBPD010000176">
    <property type="protein sequence ID" value="CAB5014057.1"/>
    <property type="molecule type" value="Genomic_DNA"/>
</dbReference>
<proteinExistence type="predicted"/>
<sequence length="223" mass="24228">MLRCGDGVADPRLADVLHAGDEVADLADPDALGRHRLRRDDADLEELVNLAGRHHADLVAGRDAAVDDANVGDDAAVGVVDRVEDERARRGVRIADRRRDVAHDALEEVGDAEAGLRRDAQDFVGVAADDARDLGCVLVWLGRREIDLVEHRHDGEVVLEREVQVREGLRLDALGRIDDEHCALARGQGPRHLVGEVDVPGGVDHVEDVVDAVEADVWQPHGL</sequence>
<dbReference type="AlphaFoldDB" id="A0A6J7Q8R8"/>
<dbReference type="AntiFam" id="ANF00072">
    <property type="entry name" value="Shadow ORF (opposite TypA)"/>
</dbReference>
<reference evidence="1" key="1">
    <citation type="submission" date="2020-05" db="EMBL/GenBank/DDBJ databases">
        <authorList>
            <person name="Chiriac C."/>
            <person name="Salcher M."/>
            <person name="Ghai R."/>
            <person name="Kavagutti S V."/>
        </authorList>
    </citation>
    <scope>NUCLEOTIDE SEQUENCE</scope>
</reference>
<evidence type="ECO:0000313" key="1">
    <source>
        <dbReference type="EMBL" id="CAB5014057.1"/>
    </source>
</evidence>
<accession>A0A6J7Q8R8</accession>